<keyword evidence="4 9" id="KW-0156">Chromatin regulator</keyword>
<name>A0AAN7HTW9_9PEZI</name>
<keyword evidence="9" id="KW-0234">DNA repair</keyword>
<dbReference type="AlphaFoldDB" id="A0AAN7HTW9"/>
<comment type="similarity">
    <text evidence="2 9">Belongs to the EAF6 family.</text>
</comment>
<evidence type="ECO:0000256" key="4">
    <source>
        <dbReference type="ARBA" id="ARBA00022853"/>
    </source>
</evidence>
<dbReference type="GO" id="GO:0035267">
    <property type="term" value="C:NuA4 histone acetyltransferase complex"/>
    <property type="evidence" value="ECO:0007669"/>
    <property type="project" value="UniProtKB-UniRule"/>
</dbReference>
<evidence type="ECO:0000256" key="7">
    <source>
        <dbReference type="ARBA" id="ARBA00023163"/>
    </source>
</evidence>
<feature type="compositionally biased region" description="Low complexity" evidence="11">
    <location>
        <begin position="185"/>
        <end position="196"/>
    </location>
</feature>
<evidence type="ECO:0000256" key="2">
    <source>
        <dbReference type="ARBA" id="ARBA00010916"/>
    </source>
</evidence>
<proteinExistence type="inferred from homology"/>
<evidence type="ECO:0000256" key="1">
    <source>
        <dbReference type="ARBA" id="ARBA00004123"/>
    </source>
</evidence>
<evidence type="ECO:0000256" key="6">
    <source>
        <dbReference type="ARBA" id="ARBA00023054"/>
    </source>
</evidence>
<keyword evidence="7 9" id="KW-0804">Transcription</keyword>
<protein>
    <recommendedName>
        <fullName evidence="3 9">Chromatin modification-related protein EAF6</fullName>
    </recommendedName>
</protein>
<comment type="subunit">
    <text evidence="9">Component of the NuA4 histone acetyltransferase complex.</text>
</comment>
<gene>
    <name evidence="12" type="ORF">C7999DRAFT_11042</name>
</gene>
<dbReference type="InterPro" id="IPR015418">
    <property type="entry name" value="Eaf6"/>
</dbReference>
<evidence type="ECO:0000256" key="3">
    <source>
        <dbReference type="ARBA" id="ARBA00018504"/>
    </source>
</evidence>
<dbReference type="GO" id="GO:0005634">
    <property type="term" value="C:nucleus"/>
    <property type="evidence" value="ECO:0007669"/>
    <property type="project" value="UniProtKB-SubCell"/>
</dbReference>
<keyword evidence="5 9" id="KW-0805">Transcription regulation</keyword>
<reference evidence="12" key="2">
    <citation type="submission" date="2023-05" db="EMBL/GenBank/DDBJ databases">
        <authorList>
            <consortium name="Lawrence Berkeley National Laboratory"/>
            <person name="Steindorff A."/>
            <person name="Hensen N."/>
            <person name="Bonometti L."/>
            <person name="Westerberg I."/>
            <person name="Brannstrom I.O."/>
            <person name="Guillou S."/>
            <person name="Cros-Aarteil S."/>
            <person name="Calhoun S."/>
            <person name="Haridas S."/>
            <person name="Kuo A."/>
            <person name="Mondo S."/>
            <person name="Pangilinan J."/>
            <person name="Riley R."/>
            <person name="Labutti K."/>
            <person name="Andreopoulos B."/>
            <person name="Lipzen A."/>
            <person name="Chen C."/>
            <person name="Yanf M."/>
            <person name="Daum C."/>
            <person name="Ng V."/>
            <person name="Clum A."/>
            <person name="Ohm R."/>
            <person name="Martin F."/>
            <person name="Silar P."/>
            <person name="Natvig D."/>
            <person name="Lalanne C."/>
            <person name="Gautier V."/>
            <person name="Ament-Velasquez S.L."/>
            <person name="Kruys A."/>
            <person name="Hutchinson M.I."/>
            <person name="Powell A.J."/>
            <person name="Barry K."/>
            <person name="Miller A.N."/>
            <person name="Grigoriev I.V."/>
            <person name="Debuchy R."/>
            <person name="Gladieux P."/>
            <person name="Thoren M.H."/>
            <person name="Johannesson H."/>
        </authorList>
    </citation>
    <scope>NUCLEOTIDE SEQUENCE</scope>
    <source>
        <strain evidence="12">CBS 359.72</strain>
    </source>
</reference>
<keyword evidence="6 10" id="KW-0175">Coiled coil</keyword>
<dbReference type="PANTHER" id="PTHR13476">
    <property type="entry name" value="CHROMATIN MODIFICATION-RELATED PROTEIN MEAF6"/>
    <property type="match status" value="1"/>
</dbReference>
<keyword evidence="8 9" id="KW-0539">Nucleus</keyword>
<keyword evidence="9" id="KW-0227">DNA damage</keyword>
<dbReference type="GO" id="GO:0006325">
    <property type="term" value="P:chromatin organization"/>
    <property type="evidence" value="ECO:0007669"/>
    <property type="project" value="UniProtKB-KW"/>
</dbReference>
<accession>A0AAN7HTW9</accession>
<dbReference type="EMBL" id="MU857607">
    <property type="protein sequence ID" value="KAK4251210.1"/>
    <property type="molecule type" value="Genomic_DNA"/>
</dbReference>
<evidence type="ECO:0000313" key="12">
    <source>
        <dbReference type="EMBL" id="KAK4251210.1"/>
    </source>
</evidence>
<keyword evidence="13" id="KW-1185">Reference proteome</keyword>
<comment type="caution">
    <text evidence="12">The sequence shown here is derived from an EMBL/GenBank/DDBJ whole genome shotgun (WGS) entry which is preliminary data.</text>
</comment>
<comment type="subcellular location">
    <subcellularLocation>
        <location evidence="1 9">Nucleus</location>
    </subcellularLocation>
</comment>
<reference evidence="12" key="1">
    <citation type="journal article" date="2023" name="Mol. Phylogenet. Evol.">
        <title>Genome-scale phylogeny and comparative genomics of the fungal order Sordariales.</title>
        <authorList>
            <person name="Hensen N."/>
            <person name="Bonometti L."/>
            <person name="Westerberg I."/>
            <person name="Brannstrom I.O."/>
            <person name="Guillou S."/>
            <person name="Cros-Aarteil S."/>
            <person name="Calhoun S."/>
            <person name="Haridas S."/>
            <person name="Kuo A."/>
            <person name="Mondo S."/>
            <person name="Pangilinan J."/>
            <person name="Riley R."/>
            <person name="LaButti K."/>
            <person name="Andreopoulos B."/>
            <person name="Lipzen A."/>
            <person name="Chen C."/>
            <person name="Yan M."/>
            <person name="Daum C."/>
            <person name="Ng V."/>
            <person name="Clum A."/>
            <person name="Steindorff A."/>
            <person name="Ohm R.A."/>
            <person name="Martin F."/>
            <person name="Silar P."/>
            <person name="Natvig D.O."/>
            <person name="Lalanne C."/>
            <person name="Gautier V."/>
            <person name="Ament-Velasquez S.L."/>
            <person name="Kruys A."/>
            <person name="Hutchinson M.I."/>
            <person name="Powell A.J."/>
            <person name="Barry K."/>
            <person name="Miller A.N."/>
            <person name="Grigoriev I.V."/>
            <person name="Debuchy R."/>
            <person name="Gladieux P."/>
            <person name="Hiltunen Thoren M."/>
            <person name="Johannesson H."/>
        </authorList>
    </citation>
    <scope>NUCLEOTIDE SEQUENCE</scope>
    <source>
        <strain evidence="12">CBS 359.72</strain>
    </source>
</reference>
<evidence type="ECO:0000256" key="11">
    <source>
        <dbReference type="SAM" id="MobiDB-lite"/>
    </source>
</evidence>
<feature type="coiled-coil region" evidence="10">
    <location>
        <begin position="41"/>
        <end position="75"/>
    </location>
</feature>
<evidence type="ECO:0000256" key="5">
    <source>
        <dbReference type="ARBA" id="ARBA00023015"/>
    </source>
</evidence>
<feature type="region of interest" description="Disordered" evidence="11">
    <location>
        <begin position="131"/>
        <end position="217"/>
    </location>
</feature>
<evidence type="ECO:0000313" key="13">
    <source>
        <dbReference type="Proteomes" id="UP001303647"/>
    </source>
</evidence>
<evidence type="ECO:0000256" key="8">
    <source>
        <dbReference type="ARBA" id="ARBA00023242"/>
    </source>
</evidence>
<feature type="compositionally biased region" description="Low complexity" evidence="11">
    <location>
        <begin position="1"/>
        <end position="37"/>
    </location>
</feature>
<organism evidence="12 13">
    <name type="scientific">Corynascus novoguineensis</name>
    <dbReference type="NCBI Taxonomy" id="1126955"/>
    <lineage>
        <taxon>Eukaryota</taxon>
        <taxon>Fungi</taxon>
        <taxon>Dikarya</taxon>
        <taxon>Ascomycota</taxon>
        <taxon>Pezizomycotina</taxon>
        <taxon>Sordariomycetes</taxon>
        <taxon>Sordariomycetidae</taxon>
        <taxon>Sordariales</taxon>
        <taxon>Chaetomiaceae</taxon>
        <taxon>Corynascus</taxon>
    </lineage>
</organism>
<dbReference type="Pfam" id="PF09340">
    <property type="entry name" value="NuA4"/>
    <property type="match status" value="1"/>
</dbReference>
<evidence type="ECO:0000256" key="10">
    <source>
        <dbReference type="SAM" id="Coils"/>
    </source>
</evidence>
<sequence length="217" mass="21636">MADSTNAGNGPKAAAGAAGSNSTGWGATDAASSSTAGIPFYEQQRKQLKELILRRRALEKKLAAVEDHIAVKEADYLESTPGGNIVIGFDNYVKGGNAAAAQRRKTGLTEQNKVFSRSSVSYNPAAAAAAAADAQTPGSTPAPTPMSSSFGNGNGPSGAPTPTSATGGGGGRGTAPKKSKKNTHAAAVAAAAGAGAEDSETDGREAKKVRTSFGARK</sequence>
<feature type="compositionally biased region" description="Low complexity" evidence="11">
    <location>
        <begin position="147"/>
        <end position="165"/>
    </location>
</feature>
<evidence type="ECO:0000256" key="9">
    <source>
        <dbReference type="RuleBase" id="RU368022"/>
    </source>
</evidence>
<comment type="function">
    <text evidence="9">Component of the NuA4 histone acetyltransferase complex which is involved in transcriptional activation of selected genes principally by acetylation of nucleosomal histone H4 and H2A. The NuA4 complex is also involved in DNA repair.</text>
</comment>
<feature type="region of interest" description="Disordered" evidence="11">
    <location>
        <begin position="1"/>
        <end position="38"/>
    </location>
</feature>
<dbReference type="GO" id="GO:0006281">
    <property type="term" value="P:DNA repair"/>
    <property type="evidence" value="ECO:0007669"/>
    <property type="project" value="UniProtKB-UniRule"/>
</dbReference>
<dbReference type="Proteomes" id="UP001303647">
    <property type="component" value="Unassembled WGS sequence"/>
</dbReference>